<dbReference type="InterPro" id="IPR013272">
    <property type="entry name" value="Vps72/YL1_C"/>
</dbReference>
<feature type="compositionally biased region" description="Polar residues" evidence="2">
    <location>
        <begin position="309"/>
        <end position="321"/>
    </location>
</feature>
<feature type="compositionally biased region" description="Basic and acidic residues" evidence="2">
    <location>
        <begin position="439"/>
        <end position="449"/>
    </location>
</feature>
<dbReference type="PANTHER" id="PTHR13275:SF4">
    <property type="entry name" value="VACUOLAR PROTEIN SORTING-ASSOCIATED PROTEIN 72 HOMOLOG"/>
    <property type="match status" value="1"/>
</dbReference>
<sequence>MADENEAQIFTEEKMPVESLVQGRSKRSTAGRHMSALLDAAADDDLALLFEEVDDDNEFSENAEEDGVEDDDMGLESSDDDEDQGPDARADDDEGEQQLQKEEKAEKKKRRAQQDLRFKITSKKVKIDPTAVSTIPAPRPKKKSERISWIPTPEEGPTRSSSRRQTMQNKELTHARLKDSEEKRIRLIATMEEAAKRKAHLKPKEMTQAERLAEAERVERQNSKSLNRWEEMEKRKAEERQAKIKALQNRRLEGPVMSYWSGVATWVDGRLTRVGKVDITAKPEKEDNSRKKIKKTDKEGKIVAEQKPADNTTSEPVTTESVPPRSSEGAVEPNVPSQEQAPEKTHDHTQTQEAGPNATETISSKSEVVTNGDGPDASAVLEQPLVPSVDEPAQAPNTGIVADHTSLKDKIEPSAKTPEDIKMGDTSKEEQVSPSSARGKSENLVEDHIPAIQDTETPNDVPNTNPSEPKKDNALSSEEPATDLSKEPVVDTTTQSVPEVNKVPETTTPAPELLNQPRESSPEREQQQVTPEVHVDQPATMNETIQPEVPQHPPVVEHMGRTLTVLENFDDKTAQSREFNIYFNTKKPPRLTKISSSLCVITSLPSRYRDPETSLPFANAYAYNEIRNTVDQKYTWSAMLGCYVGSAGVAAQGVPERFLDPNAQPPPKVSEKESIGSEPSSINKKKPGETKASGNVPKASTPAKAATLTPTPVPVENNTGDTMDID</sequence>
<dbReference type="Proteomes" id="UP000325780">
    <property type="component" value="Unassembled WGS sequence"/>
</dbReference>
<evidence type="ECO:0000256" key="1">
    <source>
        <dbReference type="ARBA" id="ARBA00006832"/>
    </source>
</evidence>
<feature type="compositionally biased region" description="Basic and acidic residues" evidence="2">
    <location>
        <begin position="171"/>
        <end position="181"/>
    </location>
</feature>
<dbReference type="OrthoDB" id="3942062at2759"/>
<feature type="compositionally biased region" description="Polar residues" evidence="2">
    <location>
        <begin position="351"/>
        <end position="369"/>
    </location>
</feature>
<accession>A0A5N6U847</accession>
<feature type="compositionally biased region" description="Acidic residues" evidence="2">
    <location>
        <begin position="50"/>
        <end position="96"/>
    </location>
</feature>
<feature type="region of interest" description="Disordered" evidence="2">
    <location>
        <begin position="271"/>
        <end position="532"/>
    </location>
</feature>
<evidence type="ECO:0000313" key="4">
    <source>
        <dbReference type="EMBL" id="KAE8154805.1"/>
    </source>
</evidence>
<dbReference type="EMBL" id="ML742026">
    <property type="protein sequence ID" value="KAE8154805.1"/>
    <property type="molecule type" value="Genomic_DNA"/>
</dbReference>
<feature type="compositionally biased region" description="Basic and acidic residues" evidence="2">
    <location>
        <begin position="341"/>
        <end position="350"/>
    </location>
</feature>
<feature type="compositionally biased region" description="Basic and acidic residues" evidence="2">
    <location>
        <begin position="405"/>
        <end position="431"/>
    </location>
</feature>
<feature type="compositionally biased region" description="Polar residues" evidence="2">
    <location>
        <begin position="158"/>
        <end position="170"/>
    </location>
</feature>
<dbReference type="GO" id="GO:0005634">
    <property type="term" value="C:nucleus"/>
    <property type="evidence" value="ECO:0007669"/>
    <property type="project" value="TreeGrafter"/>
</dbReference>
<feature type="compositionally biased region" description="Polar residues" evidence="2">
    <location>
        <begin position="716"/>
        <end position="726"/>
    </location>
</feature>
<feature type="compositionally biased region" description="Polar residues" evidence="2">
    <location>
        <begin position="491"/>
        <end position="509"/>
    </location>
</feature>
<proteinExistence type="inferred from homology"/>
<feature type="region of interest" description="Disordered" evidence="2">
    <location>
        <begin position="196"/>
        <end position="233"/>
    </location>
</feature>
<evidence type="ECO:0000259" key="3">
    <source>
        <dbReference type="SMART" id="SM00993"/>
    </source>
</evidence>
<feature type="compositionally biased region" description="Basic and acidic residues" evidence="2">
    <location>
        <begin position="275"/>
        <end position="308"/>
    </location>
</feature>
<dbReference type="SMART" id="SM00993">
    <property type="entry name" value="YL1_C"/>
    <property type="match status" value="1"/>
</dbReference>
<name>A0A5N6U847_ASPAV</name>
<feature type="compositionally biased region" description="Polar residues" evidence="2">
    <location>
        <begin position="454"/>
        <end position="467"/>
    </location>
</feature>
<feature type="compositionally biased region" description="Basic and acidic residues" evidence="2">
    <location>
        <begin position="202"/>
        <end position="233"/>
    </location>
</feature>
<dbReference type="Pfam" id="PF08265">
    <property type="entry name" value="YL1_C"/>
    <property type="match status" value="1"/>
</dbReference>
<dbReference type="PANTHER" id="PTHR13275">
    <property type="entry name" value="YL-1 PROTEIN TRANSCRIPTION FACTOR-LIKE 1"/>
    <property type="match status" value="1"/>
</dbReference>
<feature type="compositionally biased region" description="Basic and acidic residues" evidence="2">
    <location>
        <begin position="99"/>
        <end position="118"/>
    </location>
</feature>
<dbReference type="AlphaFoldDB" id="A0A5N6U847"/>
<comment type="similarity">
    <text evidence="1">Belongs to the VPS72/YL1 family.</text>
</comment>
<feature type="compositionally biased region" description="Low complexity" evidence="2">
    <location>
        <begin position="697"/>
        <end position="710"/>
    </location>
</feature>
<feature type="region of interest" description="Disordered" evidence="2">
    <location>
        <begin position="50"/>
        <end position="181"/>
    </location>
</feature>
<gene>
    <name evidence="4" type="ORF">BDV25DRAFT_82491</name>
</gene>
<protein>
    <submittedName>
        <fullName evidence="4">YL1 nuclear protein-domain-containing protein</fullName>
    </submittedName>
</protein>
<feature type="domain" description="Vps72/YL1 C-terminal" evidence="3">
    <location>
        <begin position="597"/>
        <end position="626"/>
    </location>
</feature>
<organism evidence="4 5">
    <name type="scientific">Aspergillus avenaceus</name>
    <dbReference type="NCBI Taxonomy" id="36643"/>
    <lineage>
        <taxon>Eukaryota</taxon>
        <taxon>Fungi</taxon>
        <taxon>Dikarya</taxon>
        <taxon>Ascomycota</taxon>
        <taxon>Pezizomycotina</taxon>
        <taxon>Eurotiomycetes</taxon>
        <taxon>Eurotiomycetidae</taxon>
        <taxon>Eurotiales</taxon>
        <taxon>Aspergillaceae</taxon>
        <taxon>Aspergillus</taxon>
        <taxon>Aspergillus subgen. Circumdati</taxon>
    </lineage>
</organism>
<evidence type="ECO:0000256" key="2">
    <source>
        <dbReference type="SAM" id="MobiDB-lite"/>
    </source>
</evidence>
<feature type="region of interest" description="Disordered" evidence="2">
    <location>
        <begin position="1"/>
        <end position="31"/>
    </location>
</feature>
<dbReference type="InterPro" id="IPR046757">
    <property type="entry name" value="YL1_N"/>
</dbReference>
<dbReference type="Pfam" id="PF05764">
    <property type="entry name" value="YL1"/>
    <property type="match status" value="1"/>
</dbReference>
<feature type="region of interest" description="Disordered" evidence="2">
    <location>
        <begin position="657"/>
        <end position="726"/>
    </location>
</feature>
<evidence type="ECO:0000313" key="5">
    <source>
        <dbReference type="Proteomes" id="UP000325780"/>
    </source>
</evidence>
<keyword evidence="5" id="KW-1185">Reference proteome</keyword>
<reference evidence="4 5" key="1">
    <citation type="submission" date="2019-04" db="EMBL/GenBank/DDBJ databases">
        <title>Friends and foes A comparative genomics study of 23 Aspergillus species from section Flavi.</title>
        <authorList>
            <consortium name="DOE Joint Genome Institute"/>
            <person name="Kjaerbolling I."/>
            <person name="Vesth T."/>
            <person name="Frisvad J.C."/>
            <person name="Nybo J.L."/>
            <person name="Theobald S."/>
            <person name="Kildgaard S."/>
            <person name="Isbrandt T."/>
            <person name="Kuo A."/>
            <person name="Sato A."/>
            <person name="Lyhne E.K."/>
            <person name="Kogle M.E."/>
            <person name="Wiebenga A."/>
            <person name="Kun R.S."/>
            <person name="Lubbers R.J."/>
            <person name="Makela M.R."/>
            <person name="Barry K."/>
            <person name="Chovatia M."/>
            <person name="Clum A."/>
            <person name="Daum C."/>
            <person name="Haridas S."/>
            <person name="He G."/>
            <person name="LaButti K."/>
            <person name="Lipzen A."/>
            <person name="Mondo S."/>
            <person name="Riley R."/>
            <person name="Salamov A."/>
            <person name="Simmons B.A."/>
            <person name="Magnuson J.K."/>
            <person name="Henrissat B."/>
            <person name="Mortensen U.H."/>
            <person name="Larsen T.O."/>
            <person name="Devries R.P."/>
            <person name="Grigoriev I.V."/>
            <person name="Machida M."/>
            <person name="Baker S.E."/>
            <person name="Andersen M.R."/>
        </authorList>
    </citation>
    <scope>NUCLEOTIDE SEQUENCE [LARGE SCALE GENOMIC DNA]</scope>
    <source>
        <strain evidence="4 5">IBT 18842</strain>
    </source>
</reference>